<keyword evidence="3" id="KW-1185">Reference proteome</keyword>
<proteinExistence type="predicted"/>
<keyword evidence="1" id="KW-0812">Transmembrane</keyword>
<reference evidence="2" key="1">
    <citation type="journal article" date="2022" name="Syst. Appl. Microbiol.">
        <title>Natronocalculus amylovorans gen. nov., sp. nov., and Natranaeroarchaeum aerophilus sp. nov., dominant culturable amylolytic natronoarchaea from hypersaline soda lakes in southwestern Siberia.</title>
        <authorList>
            <person name="Sorokin D.Y."/>
            <person name="Elcheninov A.G."/>
            <person name="Khizhniak T.V."/>
            <person name="Koenen M."/>
            <person name="Bale N.J."/>
            <person name="Damste J.S.S."/>
            <person name="Kublanov I.V."/>
        </authorList>
    </citation>
    <scope>NUCLEOTIDE SEQUENCE</scope>
    <source>
        <strain evidence="2">AArc-St2</strain>
    </source>
</reference>
<evidence type="ECO:0000313" key="2">
    <source>
        <dbReference type="EMBL" id="MCL9816198.1"/>
    </source>
</evidence>
<dbReference type="EMBL" id="JAKRVX010000002">
    <property type="protein sequence ID" value="MCL9816198.1"/>
    <property type="molecule type" value="Genomic_DNA"/>
</dbReference>
<dbReference type="Proteomes" id="UP001203207">
    <property type="component" value="Unassembled WGS sequence"/>
</dbReference>
<evidence type="ECO:0000313" key="3">
    <source>
        <dbReference type="Proteomes" id="UP001203207"/>
    </source>
</evidence>
<comment type="caution">
    <text evidence="2">The sequence shown here is derived from an EMBL/GenBank/DDBJ whole genome shotgun (WGS) entry which is preliminary data.</text>
</comment>
<sequence length="69" mass="7686">MDRSRFVTLALASFGLIFLSFIIRGTTRIFLPYSISLALAAPIVLLAFGLMCYLFIWGLLDITGIRSID</sequence>
<accession>A0AAE3FWC9</accession>
<reference evidence="2" key="2">
    <citation type="submission" date="2022-02" db="EMBL/GenBank/DDBJ databases">
        <authorList>
            <person name="Elcheninov A.G."/>
            <person name="Sorokin D.Y."/>
            <person name="Kublanov I.V."/>
        </authorList>
    </citation>
    <scope>NUCLEOTIDE SEQUENCE</scope>
    <source>
        <strain evidence="2">AArc-St2</strain>
    </source>
</reference>
<keyword evidence="1" id="KW-0472">Membrane</keyword>
<gene>
    <name evidence="2" type="ORF">AArcSt2_04500</name>
</gene>
<name>A0AAE3FWC9_9EURY</name>
<keyword evidence="1" id="KW-1133">Transmembrane helix</keyword>
<dbReference type="AlphaFoldDB" id="A0AAE3FWC9"/>
<dbReference type="RefSeq" id="WP_250583228.1">
    <property type="nucleotide sequence ID" value="NZ_JAKRVX010000002.1"/>
</dbReference>
<evidence type="ECO:0000256" key="1">
    <source>
        <dbReference type="SAM" id="Phobius"/>
    </source>
</evidence>
<feature type="transmembrane region" description="Helical" evidence="1">
    <location>
        <begin position="35"/>
        <end position="60"/>
    </location>
</feature>
<protein>
    <submittedName>
        <fullName evidence="2">Uncharacterized protein</fullName>
    </submittedName>
</protein>
<feature type="transmembrane region" description="Helical" evidence="1">
    <location>
        <begin position="6"/>
        <end position="23"/>
    </location>
</feature>
<organism evidence="2 3">
    <name type="scientific">Natronocalculus amylovorans</name>
    <dbReference type="NCBI Taxonomy" id="2917812"/>
    <lineage>
        <taxon>Archaea</taxon>
        <taxon>Methanobacteriati</taxon>
        <taxon>Methanobacteriota</taxon>
        <taxon>Stenosarchaea group</taxon>
        <taxon>Halobacteria</taxon>
        <taxon>Halobacteriales</taxon>
        <taxon>Haloferacaceae</taxon>
        <taxon>Natronocalculus</taxon>
    </lineage>
</organism>